<keyword evidence="8 11" id="KW-1133">Transmembrane helix</keyword>
<keyword evidence="5" id="KW-0547">Nucleotide-binding</keyword>
<dbReference type="GO" id="GO:0005524">
    <property type="term" value="F:ATP binding"/>
    <property type="evidence" value="ECO:0007669"/>
    <property type="project" value="UniProtKB-KW"/>
</dbReference>
<evidence type="ECO:0000256" key="6">
    <source>
        <dbReference type="ARBA" id="ARBA00022777"/>
    </source>
</evidence>
<name>A0A4R0JSM7_9ACTN</name>
<proteinExistence type="predicted"/>
<keyword evidence="2" id="KW-0597">Phosphoprotein</keyword>
<evidence type="ECO:0000313" key="13">
    <source>
        <dbReference type="EMBL" id="TCC49537.1"/>
    </source>
</evidence>
<keyword evidence="4 11" id="KW-0812">Transmembrane</keyword>
<feature type="transmembrane region" description="Helical" evidence="11">
    <location>
        <begin position="88"/>
        <end position="108"/>
    </location>
</feature>
<evidence type="ECO:0000259" key="12">
    <source>
        <dbReference type="Pfam" id="PF13493"/>
    </source>
</evidence>
<keyword evidence="9" id="KW-0902">Two-component regulatory system</keyword>
<evidence type="ECO:0000256" key="11">
    <source>
        <dbReference type="SAM" id="Phobius"/>
    </source>
</evidence>
<dbReference type="Gene3D" id="1.20.120.620">
    <property type="entry name" value="Backbone structure of the membrane domain of e. Coli histidine kinase receptor kdpd"/>
    <property type="match status" value="1"/>
</dbReference>
<evidence type="ECO:0000256" key="8">
    <source>
        <dbReference type="ARBA" id="ARBA00022989"/>
    </source>
</evidence>
<reference evidence="13 14" key="1">
    <citation type="submission" date="2019-02" db="EMBL/GenBank/DDBJ databases">
        <title>Kribbella capetownensis sp. nov. and Kribbella speibonae sp. nov., isolated from soil.</title>
        <authorList>
            <person name="Curtis S.M."/>
            <person name="Norton I."/>
            <person name="Everest G.J."/>
            <person name="Meyers P.R."/>
        </authorList>
    </citation>
    <scope>NUCLEOTIDE SEQUENCE [LARGE SCALE GENOMIC DNA]</scope>
    <source>
        <strain evidence="13 14">NRRL B-24813</strain>
    </source>
</reference>
<comment type="caution">
    <text evidence="13">The sequence shown here is derived from an EMBL/GenBank/DDBJ whole genome shotgun (WGS) entry which is preliminary data.</text>
</comment>
<evidence type="ECO:0000256" key="5">
    <source>
        <dbReference type="ARBA" id="ARBA00022741"/>
    </source>
</evidence>
<feature type="domain" description="Sensor protein KdpD transmembrane" evidence="12">
    <location>
        <begin position="17"/>
        <end position="116"/>
    </location>
</feature>
<comment type="subcellular location">
    <subcellularLocation>
        <location evidence="1">Membrane</location>
        <topology evidence="1">Multi-pass membrane protein</topology>
    </subcellularLocation>
</comment>
<keyword evidence="3" id="KW-0808">Transferase</keyword>
<dbReference type="Proteomes" id="UP000291144">
    <property type="component" value="Unassembled WGS sequence"/>
</dbReference>
<evidence type="ECO:0000256" key="4">
    <source>
        <dbReference type="ARBA" id="ARBA00022692"/>
    </source>
</evidence>
<gene>
    <name evidence="13" type="ORF">E0H73_42055</name>
</gene>
<evidence type="ECO:0000256" key="2">
    <source>
        <dbReference type="ARBA" id="ARBA00022553"/>
    </source>
</evidence>
<evidence type="ECO:0000256" key="1">
    <source>
        <dbReference type="ARBA" id="ARBA00004141"/>
    </source>
</evidence>
<dbReference type="OrthoDB" id="3696881at2"/>
<evidence type="ECO:0000256" key="10">
    <source>
        <dbReference type="ARBA" id="ARBA00023136"/>
    </source>
</evidence>
<dbReference type="Pfam" id="PF13493">
    <property type="entry name" value="DUF4118"/>
    <property type="match status" value="1"/>
</dbReference>
<keyword evidence="14" id="KW-1185">Reference proteome</keyword>
<accession>A0A4R0JSM7</accession>
<dbReference type="InterPro" id="IPR038318">
    <property type="entry name" value="KdpD_sf"/>
</dbReference>
<evidence type="ECO:0000313" key="14">
    <source>
        <dbReference type="Proteomes" id="UP000291144"/>
    </source>
</evidence>
<feature type="transmembrane region" description="Helical" evidence="11">
    <location>
        <begin position="43"/>
        <end position="76"/>
    </location>
</feature>
<keyword evidence="7" id="KW-0067">ATP-binding</keyword>
<dbReference type="GO" id="GO:0000160">
    <property type="term" value="P:phosphorelay signal transduction system"/>
    <property type="evidence" value="ECO:0007669"/>
    <property type="project" value="UniProtKB-KW"/>
</dbReference>
<dbReference type="GO" id="GO:0016301">
    <property type="term" value="F:kinase activity"/>
    <property type="evidence" value="ECO:0007669"/>
    <property type="project" value="UniProtKB-KW"/>
</dbReference>
<dbReference type="InterPro" id="IPR025201">
    <property type="entry name" value="KdpD_TM"/>
</dbReference>
<organism evidence="13 14">
    <name type="scientific">Kribbella pittospori</name>
    <dbReference type="NCBI Taxonomy" id="722689"/>
    <lineage>
        <taxon>Bacteria</taxon>
        <taxon>Bacillati</taxon>
        <taxon>Actinomycetota</taxon>
        <taxon>Actinomycetes</taxon>
        <taxon>Propionibacteriales</taxon>
        <taxon>Kribbellaceae</taxon>
        <taxon>Kribbella</taxon>
    </lineage>
</organism>
<keyword evidence="6 13" id="KW-0418">Kinase</keyword>
<feature type="transmembrane region" description="Helical" evidence="11">
    <location>
        <begin position="12"/>
        <end position="31"/>
    </location>
</feature>
<keyword evidence="10 11" id="KW-0472">Membrane</keyword>
<evidence type="ECO:0000256" key="9">
    <source>
        <dbReference type="ARBA" id="ARBA00023012"/>
    </source>
</evidence>
<protein>
    <submittedName>
        <fullName evidence="13">PAS domain-containing sensor histidine kinase</fullName>
    </submittedName>
</protein>
<dbReference type="GO" id="GO:0016020">
    <property type="term" value="C:membrane"/>
    <property type="evidence" value="ECO:0007669"/>
    <property type="project" value="UniProtKB-SubCell"/>
</dbReference>
<dbReference type="EMBL" id="SJKB01000026">
    <property type="protein sequence ID" value="TCC49537.1"/>
    <property type="molecule type" value="Genomic_DNA"/>
</dbReference>
<evidence type="ECO:0000256" key="7">
    <source>
        <dbReference type="ARBA" id="ARBA00022840"/>
    </source>
</evidence>
<sequence>MRLHLSERSRTAVVVGAGALPALICAAMVPFRARIENTSTAFLLILVVVAAAATGVRWAGVVAAVSGTACWAFFLTQPYQQITITSGADVETAALLTLVGIAATQILWSRRKRQTCADRQQLYLNGILRTAGIVAAGSSHTEGVIEHVADQLVELLGIDDCYFDSDTRNEAPAALVRDGTVIRRGRDLAVERYGLPTDCEIELRVHHNGITWGRFLIVASTRVALPSLAQRRVAVALADQVGAALATQNRSW</sequence>
<dbReference type="AlphaFoldDB" id="A0A4R0JSM7"/>
<evidence type="ECO:0000256" key="3">
    <source>
        <dbReference type="ARBA" id="ARBA00022679"/>
    </source>
</evidence>